<sequence length="1055" mass="117545">MKRLISFFVRYPAMVTLGLVVIVLMGIFSFSQTRYTLNPPEDPTEIYINITYRGASPLEIEERAISRIEENLNGISGMDRHTSVARENSGRITVEIFEWADIDRVLVDVENAVNRVTDLPEEMDRPIVFKQEMLNPTISLALTGDLSLQQKKDYADQIRDEFIIEKGISNVILQGFPAEEISVELNDEQMDRFGISSQEVAEAVRRNNIDITGGELKTGDTNWQIRAENKERTALEISQIPIRSGQNGERVLLRDIASVKDQFDDRPIERYLDGEESVVIQVLTTNNENLVAVAEEVMEYADHFNAIHSGVQLTVVEDFSEFVYDRVESLRSNAIFGLILVMLILTLFLDKRIAMWVSLTIPLAVLGTFASALMGYDFTINPVSIFGIILVLGMLVDTGVVVAENIYRHYNEFGESPVEAARNGAAEVASPMIISLMTTATAFSLFFFLPGKPGAFFTEVSFVVVSALLAALIVTFLFLPQKLTVSKVLSDKNKQTRFEKAMANGLTSFRDRYFIPFTDVVSHKWRWLNVSAFILLLIGSVLLIRSGVLPVTFFPYLDDDVQLVRIEMEPGVPVDSTKSRLTNIEEAVYKIGDQLSAERADNEKVIRNVEMILGPESHQGELRIVMMGGENRGIPAYEINNMFRDEVGAVPGTNYVRFISALGEHRFGGLPVDISVSGNKMEEIQSAAEKLKSELEQRDDLVDVADTDQRGNPELHIELSKAGEQLGLSLQDVMMQVRTAFFGMEVQTLQRTGDDVRVWLRFPEENRQSYSDLMNVKIRTPKGAYPLSEVAKIFPTDASLNINHINGRRTIRVDADLADPSLSAPAILGDISENIITDLEKDYPEVQFVIEGQNRESANVTEAMLSVAPIILLIILALIVINFQSFSQTFLVLLTLPFAFTGVVIGHWIHGTTMNIFSLIGMIALIGILINNLLVLVTAFNDNLKSDMDFEEALKDAVRSRFRPILLTTLSTVAGLIPMIFVGGLASAFLKPPAIAIAYGLTFGLFISLTLAPAFLVIFNNGKFKVLDLIGKKPESRKSIEPAVILHEHHKKSAL</sequence>
<evidence type="ECO:0000256" key="1">
    <source>
        <dbReference type="SAM" id="Phobius"/>
    </source>
</evidence>
<accession>A0A2N0VJV0</accession>
<feature type="transmembrane region" description="Helical" evidence="1">
    <location>
        <begin position="965"/>
        <end position="990"/>
    </location>
</feature>
<dbReference type="EMBL" id="PISP01000001">
    <property type="protein sequence ID" value="PKD44475.1"/>
    <property type="molecule type" value="Genomic_DNA"/>
</dbReference>
<dbReference type="Proteomes" id="UP000233398">
    <property type="component" value="Unassembled WGS sequence"/>
</dbReference>
<dbReference type="PANTHER" id="PTHR32063">
    <property type="match status" value="1"/>
</dbReference>
<keyword evidence="1" id="KW-0472">Membrane</keyword>
<feature type="transmembrane region" description="Helical" evidence="1">
    <location>
        <begin position="330"/>
        <end position="349"/>
    </location>
</feature>
<dbReference type="Gene3D" id="3.30.70.1320">
    <property type="entry name" value="Multidrug efflux transporter AcrB pore domain like"/>
    <property type="match status" value="1"/>
</dbReference>
<keyword evidence="3" id="KW-1185">Reference proteome</keyword>
<dbReference type="SUPFAM" id="SSF82693">
    <property type="entry name" value="Multidrug efflux transporter AcrB pore domain, PN1, PN2, PC1 and PC2 subdomains"/>
    <property type="match status" value="2"/>
</dbReference>
<feature type="transmembrane region" description="Helical" evidence="1">
    <location>
        <begin position="7"/>
        <end position="30"/>
    </location>
</feature>
<dbReference type="Gene3D" id="3.30.2090.10">
    <property type="entry name" value="Multidrug efflux transporter AcrB TolC docking domain, DN and DC subdomains"/>
    <property type="match status" value="2"/>
</dbReference>
<evidence type="ECO:0000313" key="3">
    <source>
        <dbReference type="Proteomes" id="UP000233398"/>
    </source>
</evidence>
<dbReference type="Gene3D" id="3.30.70.1440">
    <property type="entry name" value="Multidrug efflux transporter AcrB pore domain"/>
    <property type="match status" value="1"/>
</dbReference>
<feature type="transmembrane region" description="Helical" evidence="1">
    <location>
        <begin position="455"/>
        <end position="479"/>
    </location>
</feature>
<keyword evidence="1" id="KW-0812">Transmembrane</keyword>
<dbReference type="RefSeq" id="WP_101071765.1">
    <property type="nucleotide sequence ID" value="NZ_PISP01000001.1"/>
</dbReference>
<proteinExistence type="predicted"/>
<dbReference type="PANTHER" id="PTHR32063:SF33">
    <property type="entry name" value="RND SUPERFAMILY EFFLUX PUMP PERMEASE COMPONENT"/>
    <property type="match status" value="1"/>
</dbReference>
<dbReference type="InterPro" id="IPR027463">
    <property type="entry name" value="AcrB_DN_DC_subdom"/>
</dbReference>
<dbReference type="PRINTS" id="PR00702">
    <property type="entry name" value="ACRIFLAVINRP"/>
</dbReference>
<organism evidence="2 3">
    <name type="scientific">Rhodohalobacter barkolensis</name>
    <dbReference type="NCBI Taxonomy" id="2053187"/>
    <lineage>
        <taxon>Bacteria</taxon>
        <taxon>Pseudomonadati</taxon>
        <taxon>Balneolota</taxon>
        <taxon>Balneolia</taxon>
        <taxon>Balneolales</taxon>
        <taxon>Balneolaceae</taxon>
        <taxon>Rhodohalobacter</taxon>
    </lineage>
</organism>
<gene>
    <name evidence="2" type="ORF">CWD77_03130</name>
</gene>
<evidence type="ECO:0000313" key="2">
    <source>
        <dbReference type="EMBL" id="PKD44475.1"/>
    </source>
</evidence>
<keyword evidence="1" id="KW-1133">Transmembrane helix</keyword>
<dbReference type="SUPFAM" id="SSF82866">
    <property type="entry name" value="Multidrug efflux transporter AcrB transmembrane domain"/>
    <property type="match status" value="2"/>
</dbReference>
<protein>
    <recommendedName>
        <fullName evidence="4">AcrB/AcrD/AcrF family protein</fullName>
    </recommendedName>
</protein>
<dbReference type="Gene3D" id="1.20.1640.10">
    <property type="entry name" value="Multidrug efflux transporter AcrB transmembrane domain"/>
    <property type="match status" value="2"/>
</dbReference>
<feature type="transmembrane region" description="Helical" evidence="1">
    <location>
        <begin position="863"/>
        <end position="883"/>
    </location>
</feature>
<feature type="transmembrane region" description="Helical" evidence="1">
    <location>
        <begin position="428"/>
        <end position="449"/>
    </location>
</feature>
<feature type="transmembrane region" description="Helical" evidence="1">
    <location>
        <begin position="916"/>
        <end position="940"/>
    </location>
</feature>
<dbReference type="OrthoDB" id="9757876at2"/>
<feature type="transmembrane region" description="Helical" evidence="1">
    <location>
        <begin position="890"/>
        <end position="910"/>
    </location>
</feature>
<dbReference type="Pfam" id="PF00873">
    <property type="entry name" value="ACR_tran"/>
    <property type="match status" value="1"/>
</dbReference>
<feature type="transmembrane region" description="Helical" evidence="1">
    <location>
        <begin position="532"/>
        <end position="557"/>
    </location>
</feature>
<feature type="transmembrane region" description="Helical" evidence="1">
    <location>
        <begin position="356"/>
        <end position="376"/>
    </location>
</feature>
<comment type="caution">
    <text evidence="2">The sequence shown here is derived from an EMBL/GenBank/DDBJ whole genome shotgun (WGS) entry which is preliminary data.</text>
</comment>
<dbReference type="Gene3D" id="3.30.70.1430">
    <property type="entry name" value="Multidrug efflux transporter AcrB pore domain"/>
    <property type="match status" value="2"/>
</dbReference>
<feature type="transmembrane region" description="Helical" evidence="1">
    <location>
        <begin position="382"/>
        <end position="407"/>
    </location>
</feature>
<dbReference type="InterPro" id="IPR001036">
    <property type="entry name" value="Acrflvin-R"/>
</dbReference>
<reference evidence="2 3" key="1">
    <citation type="submission" date="2017-11" db="EMBL/GenBank/DDBJ databases">
        <title>Rhodohalobacter 15182 sp. nov., isolated from a salt lake.</title>
        <authorList>
            <person name="Han S."/>
        </authorList>
    </citation>
    <scope>NUCLEOTIDE SEQUENCE [LARGE SCALE GENOMIC DNA]</scope>
    <source>
        <strain evidence="2 3">15182</strain>
    </source>
</reference>
<feature type="transmembrane region" description="Helical" evidence="1">
    <location>
        <begin position="996"/>
        <end position="1019"/>
    </location>
</feature>
<name>A0A2N0VJV0_9BACT</name>
<dbReference type="AlphaFoldDB" id="A0A2N0VJV0"/>
<evidence type="ECO:0008006" key="4">
    <source>
        <dbReference type="Google" id="ProtNLM"/>
    </source>
</evidence>
<dbReference type="GO" id="GO:0042910">
    <property type="term" value="F:xenobiotic transmembrane transporter activity"/>
    <property type="evidence" value="ECO:0007669"/>
    <property type="project" value="TreeGrafter"/>
</dbReference>
<dbReference type="GO" id="GO:0005886">
    <property type="term" value="C:plasma membrane"/>
    <property type="evidence" value="ECO:0007669"/>
    <property type="project" value="TreeGrafter"/>
</dbReference>
<dbReference type="SUPFAM" id="SSF82714">
    <property type="entry name" value="Multidrug efflux transporter AcrB TolC docking domain, DN and DC subdomains"/>
    <property type="match status" value="2"/>
</dbReference>